<dbReference type="Proteomes" id="UP000186141">
    <property type="component" value="Unassembled WGS sequence"/>
</dbReference>
<dbReference type="InterPro" id="IPR036291">
    <property type="entry name" value="NAD(P)-bd_dom_sf"/>
</dbReference>
<dbReference type="STRING" id="1086013.SAMN05421774_103242"/>
<dbReference type="Pfam" id="PF01958">
    <property type="entry name" value="Asp_DH_C"/>
    <property type="match status" value="1"/>
</dbReference>
<dbReference type="GO" id="GO:0009435">
    <property type="term" value="P:NAD+ biosynthetic process"/>
    <property type="evidence" value="ECO:0007669"/>
    <property type="project" value="InterPro"/>
</dbReference>
<protein>
    <submittedName>
        <fullName evidence="2">Predicted dinucleotide-utilizing enzyme</fullName>
    </submittedName>
</protein>
<dbReference type="SUPFAM" id="SSF51735">
    <property type="entry name" value="NAD(P)-binding Rossmann-fold domains"/>
    <property type="match status" value="1"/>
</dbReference>
<dbReference type="InterPro" id="IPR002811">
    <property type="entry name" value="Asp_DH"/>
</dbReference>
<dbReference type="Gene3D" id="3.30.360.10">
    <property type="entry name" value="Dihydrodipicolinate Reductase, domain 2"/>
    <property type="match status" value="1"/>
</dbReference>
<dbReference type="AlphaFoldDB" id="A0A1N7NAM7"/>
<dbReference type="GO" id="GO:0033735">
    <property type="term" value="F:aspartate dehydrogenase [NAD(P)+] activity"/>
    <property type="evidence" value="ECO:0007669"/>
    <property type="project" value="InterPro"/>
</dbReference>
<name>A0A1N7NAM7_9RHOB</name>
<dbReference type="RefSeq" id="WP_076530694.1">
    <property type="nucleotide sequence ID" value="NZ_BMEH01000003.1"/>
</dbReference>
<feature type="domain" description="Aspartate dehydrogenase" evidence="1">
    <location>
        <begin position="128"/>
        <end position="212"/>
    </location>
</feature>
<dbReference type="SUPFAM" id="SSF55347">
    <property type="entry name" value="Glyceraldehyde-3-phosphate dehydrogenase-like, C-terminal domain"/>
    <property type="match status" value="1"/>
</dbReference>
<sequence>MLEVALVGRGRIGAGVAEWLTAAPGFALQGVIGRGEALPAARLTIDAAGPEALRAHGEAALEQGDLWSVGAAALIDPAFRARLEAVANRTGHRLRLFTGWIGGPMLCSPGHSARMEITQSAPRLGPSPGELFHGPLSQAAEQFPDHLNTATAAALCGPGIEATTIRLICTPDGAPHVIQSRFEMPGQLIDTHVTLENDPAAPHPVAEAIIAALVRQRAWVSYG</sequence>
<accession>A0A1N7NAM7</accession>
<dbReference type="Gene3D" id="3.40.50.720">
    <property type="entry name" value="NAD(P)-binding Rossmann-like Domain"/>
    <property type="match status" value="1"/>
</dbReference>
<evidence type="ECO:0000313" key="3">
    <source>
        <dbReference type="Proteomes" id="UP000186141"/>
    </source>
</evidence>
<keyword evidence="3" id="KW-1185">Reference proteome</keyword>
<reference evidence="2 3" key="1">
    <citation type="submission" date="2017-01" db="EMBL/GenBank/DDBJ databases">
        <authorList>
            <person name="Mah S.A."/>
            <person name="Swanson W.J."/>
            <person name="Moy G.W."/>
            <person name="Vacquier V.D."/>
        </authorList>
    </citation>
    <scope>NUCLEOTIDE SEQUENCE [LARGE SCALE GENOMIC DNA]</scope>
    <source>
        <strain evidence="2 3">DSM 26375</strain>
    </source>
</reference>
<evidence type="ECO:0000259" key="1">
    <source>
        <dbReference type="Pfam" id="PF01958"/>
    </source>
</evidence>
<organism evidence="2 3">
    <name type="scientific">Gemmobacter megaterium</name>
    <dbReference type="NCBI Taxonomy" id="1086013"/>
    <lineage>
        <taxon>Bacteria</taxon>
        <taxon>Pseudomonadati</taxon>
        <taxon>Pseudomonadota</taxon>
        <taxon>Alphaproteobacteria</taxon>
        <taxon>Rhodobacterales</taxon>
        <taxon>Paracoccaceae</taxon>
        <taxon>Gemmobacter</taxon>
    </lineage>
</organism>
<dbReference type="EMBL" id="FTOT01000003">
    <property type="protein sequence ID" value="SIS95298.1"/>
    <property type="molecule type" value="Genomic_DNA"/>
</dbReference>
<gene>
    <name evidence="2" type="ORF">SAMN05421774_103242</name>
</gene>
<evidence type="ECO:0000313" key="2">
    <source>
        <dbReference type="EMBL" id="SIS95298.1"/>
    </source>
</evidence>
<proteinExistence type="predicted"/>